<organism evidence="4 5">
    <name type="scientific">Musa troglodytarum</name>
    <name type="common">fe'i banana</name>
    <dbReference type="NCBI Taxonomy" id="320322"/>
    <lineage>
        <taxon>Eukaryota</taxon>
        <taxon>Viridiplantae</taxon>
        <taxon>Streptophyta</taxon>
        <taxon>Embryophyta</taxon>
        <taxon>Tracheophyta</taxon>
        <taxon>Spermatophyta</taxon>
        <taxon>Magnoliopsida</taxon>
        <taxon>Liliopsida</taxon>
        <taxon>Zingiberales</taxon>
        <taxon>Musaceae</taxon>
        <taxon>Musa</taxon>
    </lineage>
</organism>
<comment type="cofactor">
    <cofactor evidence="1">
        <name>a divalent metal cation</name>
        <dbReference type="ChEBI" id="CHEBI:60240"/>
    </cofactor>
</comment>
<dbReference type="Proteomes" id="UP001055439">
    <property type="component" value="Chromosome 8"/>
</dbReference>
<dbReference type="AlphaFoldDB" id="A0A9E7H9M3"/>
<dbReference type="SUPFAM" id="SSF53098">
    <property type="entry name" value="Ribonuclease H-like"/>
    <property type="match status" value="1"/>
</dbReference>
<dbReference type="OrthoDB" id="1432093at2759"/>
<keyword evidence="5" id="KW-1185">Reference proteome</keyword>
<feature type="region of interest" description="Disordered" evidence="3">
    <location>
        <begin position="584"/>
        <end position="612"/>
    </location>
</feature>
<proteinExistence type="inferred from homology"/>
<dbReference type="InterPro" id="IPR036397">
    <property type="entry name" value="RNaseH_sf"/>
</dbReference>
<evidence type="ECO:0000256" key="2">
    <source>
        <dbReference type="ARBA" id="ARBA00008372"/>
    </source>
</evidence>
<sequence length="612" mass="68579">MAASSGKQRWAGAVKQVTKSNFAAALQQLRTDVDSADFVAISCRKTGDSVASSRRHPWHRVLPIDTPEVAYLKARLSAESYEILQFAVCPFRLRGYKVLAYPYNFHLFPRDEINLVVPSYSFSCQTSFLTSMAQEGFDFNACIYDGISYLSRVQESMVKERNLIPQIQPVSSCSSLSVADSIFMSRIRSRVVHWWNVCKESSNTIDGWFSRDLIKSLQKLISGTELYGSRPSMSISVCSDRQVQLALQTVSHIHDDIVPLVVPDKSGGPKAVRIVLTNSEADKNLLMTEIQNIENEQNLRVRGFREVIDVISSSNKPVIGYNCLHDFTFIHSKFIAPLPPTLFEFMCSLRLVFTNILDINHLSKEIGPLRKAKNLPAALSFLKGQFFVPIDIELPPKAEENSNKAIHGNNVLQITYLFAALSALLKRNPDGQLPQGQNIMPIEDYSNIFYPLCTSLQEPDDELNYLVEHAKKSSTDNLVFLWGFSHLISSKELKRELQQIHEVFTEDFELQLMDKTCAAVVFSRSGLAEALLKEMESAKFCSDALSMKTSGLRAAGYDAYRKVCMSGLWEADLADSLENIMSGSTNSLSASSEKDSSEVYRRSESTIDLSDL</sequence>
<protein>
    <submittedName>
        <fullName evidence="4">CAF1 family ribonuclease</fullName>
    </submittedName>
</protein>
<accession>A0A9E7H9M3</accession>
<evidence type="ECO:0000256" key="3">
    <source>
        <dbReference type="SAM" id="MobiDB-lite"/>
    </source>
</evidence>
<dbReference type="GO" id="GO:0000175">
    <property type="term" value="F:3'-5'-RNA exonuclease activity"/>
    <property type="evidence" value="ECO:0007669"/>
    <property type="project" value="TreeGrafter"/>
</dbReference>
<dbReference type="PANTHER" id="PTHR15092">
    <property type="entry name" value="POLY A -SPECIFIC RIBONUCLEASE/TARGET OF EGR1, MEMBER 1"/>
    <property type="match status" value="1"/>
</dbReference>
<dbReference type="Pfam" id="PF04857">
    <property type="entry name" value="CAF1"/>
    <property type="match status" value="1"/>
</dbReference>
<dbReference type="GO" id="GO:0003723">
    <property type="term" value="F:RNA binding"/>
    <property type="evidence" value="ECO:0007669"/>
    <property type="project" value="TreeGrafter"/>
</dbReference>
<gene>
    <name evidence="4" type="ORF">MUK42_06098</name>
</gene>
<evidence type="ECO:0000313" key="5">
    <source>
        <dbReference type="Proteomes" id="UP001055439"/>
    </source>
</evidence>
<feature type="compositionally biased region" description="Basic and acidic residues" evidence="3">
    <location>
        <begin position="592"/>
        <end position="605"/>
    </location>
</feature>
<evidence type="ECO:0000313" key="4">
    <source>
        <dbReference type="EMBL" id="URE29400.1"/>
    </source>
</evidence>
<dbReference type="EMBL" id="CP097510">
    <property type="protein sequence ID" value="URE29400.1"/>
    <property type="molecule type" value="Genomic_DNA"/>
</dbReference>
<dbReference type="InterPro" id="IPR051181">
    <property type="entry name" value="CAF1_poly(A)_ribonucleases"/>
</dbReference>
<dbReference type="InterPro" id="IPR006941">
    <property type="entry name" value="RNase_CAF1"/>
</dbReference>
<name>A0A9E7H9M3_9LILI</name>
<reference evidence="4" key="1">
    <citation type="submission" date="2022-05" db="EMBL/GenBank/DDBJ databases">
        <title>The Musa troglodytarum L. genome provides insights into the mechanism of non-climacteric behaviour and enrichment of carotenoids.</title>
        <authorList>
            <person name="Wang J."/>
        </authorList>
    </citation>
    <scope>NUCLEOTIDE SEQUENCE</scope>
    <source>
        <tissue evidence="4">Leaf</tissue>
    </source>
</reference>
<dbReference type="PANTHER" id="PTHR15092:SF42">
    <property type="entry name" value="POLY(A)-SPECIFIC RIBONUCLEASE PARN-LIKE"/>
    <property type="match status" value="1"/>
</dbReference>
<evidence type="ECO:0000256" key="1">
    <source>
        <dbReference type="ARBA" id="ARBA00001968"/>
    </source>
</evidence>
<dbReference type="InterPro" id="IPR012337">
    <property type="entry name" value="RNaseH-like_sf"/>
</dbReference>
<dbReference type="Gene3D" id="3.30.420.10">
    <property type="entry name" value="Ribonuclease H-like superfamily/Ribonuclease H"/>
    <property type="match status" value="2"/>
</dbReference>
<comment type="similarity">
    <text evidence="2">Belongs to the CAF1 family.</text>
</comment>